<evidence type="ECO:0000313" key="3">
    <source>
        <dbReference type="Proteomes" id="UP000800035"/>
    </source>
</evidence>
<accession>A0A6A5TBW3</accession>
<keyword evidence="3" id="KW-1185">Reference proteome</keyword>
<dbReference type="InterPro" id="IPR011009">
    <property type="entry name" value="Kinase-like_dom_sf"/>
</dbReference>
<protein>
    <recommendedName>
        <fullName evidence="1">Protein kinase domain-containing protein</fullName>
    </recommendedName>
</protein>
<evidence type="ECO:0000313" key="2">
    <source>
        <dbReference type="EMBL" id="KAF1949768.1"/>
    </source>
</evidence>
<dbReference type="Pfam" id="PF06293">
    <property type="entry name" value="Kdo"/>
    <property type="match status" value="1"/>
</dbReference>
<dbReference type="EMBL" id="ML977032">
    <property type="protein sequence ID" value="KAF1949768.1"/>
    <property type="molecule type" value="Genomic_DNA"/>
</dbReference>
<feature type="non-terminal residue" evidence="2">
    <location>
        <position position="86"/>
    </location>
</feature>
<dbReference type="PROSITE" id="PS50011">
    <property type="entry name" value="PROTEIN_KINASE_DOM"/>
    <property type="match status" value="1"/>
</dbReference>
<reference evidence="2" key="1">
    <citation type="journal article" date="2020" name="Stud. Mycol.">
        <title>101 Dothideomycetes genomes: a test case for predicting lifestyles and emergence of pathogens.</title>
        <authorList>
            <person name="Haridas S."/>
            <person name="Albert R."/>
            <person name="Binder M."/>
            <person name="Bloem J."/>
            <person name="Labutti K."/>
            <person name="Salamov A."/>
            <person name="Andreopoulos B."/>
            <person name="Baker S."/>
            <person name="Barry K."/>
            <person name="Bills G."/>
            <person name="Bluhm B."/>
            <person name="Cannon C."/>
            <person name="Castanera R."/>
            <person name="Culley D."/>
            <person name="Daum C."/>
            <person name="Ezra D."/>
            <person name="Gonzalez J."/>
            <person name="Henrissat B."/>
            <person name="Kuo A."/>
            <person name="Liang C."/>
            <person name="Lipzen A."/>
            <person name="Lutzoni F."/>
            <person name="Magnuson J."/>
            <person name="Mondo S."/>
            <person name="Nolan M."/>
            <person name="Ohm R."/>
            <person name="Pangilinan J."/>
            <person name="Park H.-J."/>
            <person name="Ramirez L."/>
            <person name="Alfaro M."/>
            <person name="Sun H."/>
            <person name="Tritt A."/>
            <person name="Yoshinaga Y."/>
            <person name="Zwiers L.-H."/>
            <person name="Turgeon B."/>
            <person name="Goodwin S."/>
            <person name="Spatafora J."/>
            <person name="Crous P."/>
            <person name="Grigoriev I."/>
        </authorList>
    </citation>
    <scope>NUCLEOTIDE SEQUENCE</scope>
    <source>
        <strain evidence="2">CBS 675.92</strain>
    </source>
</reference>
<dbReference type="AlphaFoldDB" id="A0A6A5TBW3"/>
<dbReference type="OrthoDB" id="3781840at2759"/>
<sequence length="86" mass="9923">MFLSFGGERISQRLTTGNRPLITKQVDYSARAIHNLGVLHKDLEPRNILWNEEAGRVIVIDFERAEVVKPRTVLGIISANRKRKRR</sequence>
<dbReference type="SUPFAM" id="SSF56112">
    <property type="entry name" value="Protein kinase-like (PK-like)"/>
    <property type="match status" value="1"/>
</dbReference>
<dbReference type="GO" id="GO:0005524">
    <property type="term" value="F:ATP binding"/>
    <property type="evidence" value="ECO:0007669"/>
    <property type="project" value="InterPro"/>
</dbReference>
<feature type="domain" description="Protein kinase" evidence="1">
    <location>
        <begin position="1"/>
        <end position="86"/>
    </location>
</feature>
<dbReference type="GO" id="GO:0004672">
    <property type="term" value="F:protein kinase activity"/>
    <property type="evidence" value="ECO:0007669"/>
    <property type="project" value="InterPro"/>
</dbReference>
<evidence type="ECO:0000259" key="1">
    <source>
        <dbReference type="PROSITE" id="PS50011"/>
    </source>
</evidence>
<proteinExistence type="predicted"/>
<dbReference type="Gene3D" id="1.10.510.10">
    <property type="entry name" value="Transferase(Phosphotransferase) domain 1"/>
    <property type="match status" value="1"/>
</dbReference>
<gene>
    <name evidence="2" type="ORF">CC80DRAFT_456892</name>
</gene>
<name>A0A6A5TBW3_9PLEO</name>
<dbReference type="InterPro" id="IPR000719">
    <property type="entry name" value="Prot_kinase_dom"/>
</dbReference>
<organism evidence="2 3">
    <name type="scientific">Byssothecium circinans</name>
    <dbReference type="NCBI Taxonomy" id="147558"/>
    <lineage>
        <taxon>Eukaryota</taxon>
        <taxon>Fungi</taxon>
        <taxon>Dikarya</taxon>
        <taxon>Ascomycota</taxon>
        <taxon>Pezizomycotina</taxon>
        <taxon>Dothideomycetes</taxon>
        <taxon>Pleosporomycetidae</taxon>
        <taxon>Pleosporales</taxon>
        <taxon>Massarineae</taxon>
        <taxon>Massarinaceae</taxon>
        <taxon>Byssothecium</taxon>
    </lineage>
</organism>
<dbReference type="Proteomes" id="UP000800035">
    <property type="component" value="Unassembled WGS sequence"/>
</dbReference>